<evidence type="ECO:0000313" key="4">
    <source>
        <dbReference type="EMBL" id="EJD64639.1"/>
    </source>
</evidence>
<keyword evidence="5" id="KW-1185">Reference proteome</keyword>
<feature type="transmembrane region" description="Helical" evidence="2">
    <location>
        <begin position="96"/>
        <end position="117"/>
    </location>
</feature>
<dbReference type="Proteomes" id="UP000006415">
    <property type="component" value="Unassembled WGS sequence"/>
</dbReference>
<evidence type="ECO:0000256" key="1">
    <source>
        <dbReference type="SAM" id="MobiDB-lite"/>
    </source>
</evidence>
<dbReference type="EMBL" id="AGZS01000006">
    <property type="protein sequence ID" value="EJD64639.1"/>
    <property type="molecule type" value="Genomic_DNA"/>
</dbReference>
<dbReference type="GO" id="GO:0016747">
    <property type="term" value="F:acyltransferase activity, transferring groups other than amino-acyl groups"/>
    <property type="evidence" value="ECO:0007669"/>
    <property type="project" value="InterPro"/>
</dbReference>
<dbReference type="CDD" id="cd01840">
    <property type="entry name" value="SGNH_hydrolase_yrhL_like"/>
    <property type="match status" value="1"/>
</dbReference>
<feature type="transmembrane region" description="Helical" evidence="2">
    <location>
        <begin position="415"/>
        <end position="434"/>
    </location>
</feature>
<feature type="transmembrane region" description="Helical" evidence="2">
    <location>
        <begin position="12"/>
        <end position="31"/>
    </location>
</feature>
<evidence type="ECO:0000259" key="3">
    <source>
        <dbReference type="Pfam" id="PF01757"/>
    </source>
</evidence>
<organism evidence="4 5">
    <name type="scientific">Scardovia wiggsiae F0424</name>
    <dbReference type="NCBI Taxonomy" id="857290"/>
    <lineage>
        <taxon>Bacteria</taxon>
        <taxon>Bacillati</taxon>
        <taxon>Actinomycetota</taxon>
        <taxon>Actinomycetes</taxon>
        <taxon>Bifidobacteriales</taxon>
        <taxon>Bifidobacteriaceae</taxon>
        <taxon>Scardovia</taxon>
    </lineage>
</organism>
<keyword evidence="2" id="KW-0472">Membrane</keyword>
<dbReference type="PANTHER" id="PTHR23028">
    <property type="entry name" value="ACETYLTRANSFERASE"/>
    <property type="match status" value="1"/>
</dbReference>
<comment type="caution">
    <text evidence="4">The sequence shown here is derived from an EMBL/GenBank/DDBJ whole genome shotgun (WGS) entry which is preliminary data.</text>
</comment>
<dbReference type="InterPro" id="IPR002656">
    <property type="entry name" value="Acyl_transf_3_dom"/>
</dbReference>
<feature type="transmembrane region" description="Helical" evidence="2">
    <location>
        <begin position="373"/>
        <end position="394"/>
    </location>
</feature>
<feature type="transmembrane region" description="Helical" evidence="2">
    <location>
        <begin position="37"/>
        <end position="60"/>
    </location>
</feature>
<sequence>MKRNYALDGIKGVGIIAVLLYHFFAHTFPGGFIGVEIFFTIAGFLTSVSLLKGFALRAAFKNNIRIGSARQRAEGQQPAGFRRFPGALADFYGRRLIRLVPALLFMVPAVITAAWFINKDALVGIGRRVVAVFTFTYNYYEIFSGGSYFDQTVPQLLEPLWFVSLCIQFYLIIPLFIALAVGIAHLFAPMGTQGIFSDARGADGRRKHKGANAQGGNRRLRSQFAKSLYGYSKYAAWIRAVGKTGFILSSAAACISAFLMGILFGGGWGSPTRVYFGFDTHCFGLFTGAAFAFALLWSYGGKLRGQIEQAFLESTRTPRRKVLESLAEKMDISHLADSQAEGPLLTRVMLPVLSFVSLIAVIAAAYTLRDKDYAFYGALFAASILTVIMLWGTLSERSWMRPLFAWRPLRLAGQYSYGLYIWHWPLLILAQLSLPGLRGKYQWVFVLVSFSLTLVMAYVSAHYVEKPASRIYAAFISRIPGAGPAESSQPSAGRCGMEGAGTADGTDEAADGDKKGDISAVTAGRISGMGTAVRRKPAVNRAVICFILVALWTGCGFVIAYAPAQTSIQNQLEAQAAILKDSGKAGGPASQDVRRAPAPEPSPSHQTSAPAEAQPSGPSSTPAQQPVMPAGTEMTAIGDSVMLGSATAVQQRFPGIIIDAKVSRFLHEGPGVITSLKAKGLLRKYIVIGLSTNGAGTPQQWENIYNAAGPGHVFLVVNAHMDRAWAAAANQNVRDFVSRHPQDALMVNWDAAAAAHPGLLASDGIHAASSEGGSLYAQTIYDSLLEWLQARGK</sequence>
<dbReference type="AlphaFoldDB" id="J0WYI3"/>
<evidence type="ECO:0000256" key="2">
    <source>
        <dbReference type="SAM" id="Phobius"/>
    </source>
</evidence>
<proteinExistence type="predicted"/>
<name>J0WYI3_9BIFI</name>
<dbReference type="GO" id="GO:0016020">
    <property type="term" value="C:membrane"/>
    <property type="evidence" value="ECO:0007669"/>
    <property type="project" value="TreeGrafter"/>
</dbReference>
<feature type="transmembrane region" description="Helical" evidence="2">
    <location>
        <begin position="348"/>
        <end position="367"/>
    </location>
</feature>
<feature type="domain" description="Acyltransferase 3" evidence="3">
    <location>
        <begin position="4"/>
        <end position="459"/>
    </location>
</feature>
<evidence type="ECO:0000313" key="5">
    <source>
        <dbReference type="Proteomes" id="UP000006415"/>
    </source>
</evidence>
<reference evidence="4 5" key="1">
    <citation type="submission" date="2012-01" db="EMBL/GenBank/DDBJ databases">
        <title>The Genome Sequence of Scardovia wiggsiae F0424.</title>
        <authorList>
            <consortium name="The Broad Institute Genome Sequencing Platform"/>
            <person name="Earl A."/>
            <person name="Ward D."/>
            <person name="Feldgarden M."/>
            <person name="Gevers D."/>
            <person name="Izard J."/>
            <person name="Ganesan A."/>
            <person name="Baranova O.V."/>
            <person name="Blanton J.M."/>
            <person name="Tanner A.C."/>
            <person name="Mathney J."/>
            <person name="Dewhirst F.E."/>
            <person name="Young S.K."/>
            <person name="Zeng Q."/>
            <person name="Gargeya S."/>
            <person name="Fitzgerald M."/>
            <person name="Haas B."/>
            <person name="Abouelleil A."/>
            <person name="Alvarado L."/>
            <person name="Arachchi H.M."/>
            <person name="Berlin A."/>
            <person name="Chapman S.B."/>
            <person name="Gearin G."/>
            <person name="Goldberg J."/>
            <person name="Griggs A."/>
            <person name="Gujja S."/>
            <person name="Hansen M."/>
            <person name="Heiman D."/>
            <person name="Howarth C."/>
            <person name="Larimer J."/>
            <person name="Lui A."/>
            <person name="MacDonald P.J.P."/>
            <person name="McCowen C."/>
            <person name="Montmayeur A."/>
            <person name="Murphy C."/>
            <person name="Neiman D."/>
            <person name="Pearson M."/>
            <person name="Priest M."/>
            <person name="Roberts A."/>
            <person name="Saif S."/>
            <person name="Shea T."/>
            <person name="Sisk P."/>
            <person name="Stolte C."/>
            <person name="Sykes S."/>
            <person name="Wortman J."/>
            <person name="Nusbaum C."/>
            <person name="Birren B."/>
        </authorList>
    </citation>
    <scope>NUCLEOTIDE SEQUENCE [LARGE SCALE GENOMIC DNA]</scope>
    <source>
        <strain evidence="4 5">F0424</strain>
    </source>
</reference>
<dbReference type="eggNOG" id="COG1835">
    <property type="taxonomic scope" value="Bacteria"/>
</dbReference>
<feature type="region of interest" description="Disordered" evidence="1">
    <location>
        <begin position="582"/>
        <end position="628"/>
    </location>
</feature>
<gene>
    <name evidence="4" type="ORF">HMPREF9156_01134</name>
</gene>
<dbReference type="PANTHER" id="PTHR23028:SF53">
    <property type="entry name" value="ACYL_TRANSF_3 DOMAIN-CONTAINING PROTEIN"/>
    <property type="match status" value="1"/>
</dbReference>
<keyword evidence="2" id="KW-1133">Transmembrane helix</keyword>
<dbReference type="GO" id="GO:0009103">
    <property type="term" value="P:lipopolysaccharide biosynthetic process"/>
    <property type="evidence" value="ECO:0007669"/>
    <property type="project" value="TreeGrafter"/>
</dbReference>
<feature type="transmembrane region" description="Helical" evidence="2">
    <location>
        <begin position="542"/>
        <end position="562"/>
    </location>
</feature>
<feature type="transmembrane region" description="Helical" evidence="2">
    <location>
        <begin position="246"/>
        <end position="268"/>
    </location>
</feature>
<dbReference type="RefSeq" id="WP_007148197.1">
    <property type="nucleotide sequence ID" value="NZ_AKCI01000001.1"/>
</dbReference>
<keyword evidence="2" id="KW-0812">Transmembrane</keyword>
<dbReference type="InterPro" id="IPR050879">
    <property type="entry name" value="Acyltransferase_3"/>
</dbReference>
<dbReference type="HOGENOM" id="CLU_005679_11_2_11"/>
<feature type="region of interest" description="Disordered" evidence="1">
    <location>
        <begin position="483"/>
        <end position="516"/>
    </location>
</feature>
<feature type="transmembrane region" description="Helical" evidence="2">
    <location>
        <begin position="160"/>
        <end position="187"/>
    </location>
</feature>
<feature type="transmembrane region" description="Helical" evidence="2">
    <location>
        <begin position="274"/>
        <end position="297"/>
    </location>
</feature>
<protein>
    <recommendedName>
        <fullName evidence="3">Acyltransferase 3 domain-containing protein</fullName>
    </recommendedName>
</protein>
<accession>J0WYI3</accession>
<dbReference type="STRING" id="857290.HMPREF9156_01134"/>
<feature type="transmembrane region" description="Helical" evidence="2">
    <location>
        <begin position="440"/>
        <end position="461"/>
    </location>
</feature>
<dbReference type="Pfam" id="PF01757">
    <property type="entry name" value="Acyl_transf_3"/>
    <property type="match status" value="1"/>
</dbReference>
<dbReference type="OrthoDB" id="3404679at2"/>